<dbReference type="Gene3D" id="2.40.270.10">
    <property type="entry name" value="DNA-directed RNA polymerase, subunit 2, domain 6"/>
    <property type="match status" value="2"/>
</dbReference>
<accession>A0A1X9ZI13</accession>
<evidence type="ECO:0000256" key="7">
    <source>
        <dbReference type="ARBA" id="ARBA00026088"/>
    </source>
</evidence>
<gene>
    <name evidence="9 16" type="primary">rpoB</name>
</gene>
<comment type="subcellular location">
    <subcellularLocation>
        <location evidence="9">Plastid</location>
        <location evidence="9">Chloroplast</location>
    </subcellularLocation>
</comment>
<proteinExistence type="inferred from homology"/>
<dbReference type="GO" id="GO:0003899">
    <property type="term" value="F:DNA-directed RNA polymerase activity"/>
    <property type="evidence" value="ECO:0007669"/>
    <property type="project" value="UniProtKB-UniRule"/>
</dbReference>
<dbReference type="InterPro" id="IPR010243">
    <property type="entry name" value="RNA_pol_bsu_bac"/>
</dbReference>
<evidence type="ECO:0000259" key="13">
    <source>
        <dbReference type="Pfam" id="PF04560"/>
    </source>
</evidence>
<dbReference type="GO" id="GO:0009507">
    <property type="term" value="C:chloroplast"/>
    <property type="evidence" value="ECO:0007669"/>
    <property type="project" value="UniProtKB-SubCell"/>
</dbReference>
<feature type="domain" description="RNA polymerase Rpb2" evidence="15">
    <location>
        <begin position="372"/>
        <end position="439"/>
    </location>
</feature>
<evidence type="ECO:0000256" key="2">
    <source>
        <dbReference type="ARBA" id="ARBA00006835"/>
    </source>
</evidence>
<feature type="domain" description="RNA polymerase Rpb2" evidence="13">
    <location>
        <begin position="1157"/>
        <end position="1230"/>
    </location>
</feature>
<keyword evidence="5 9" id="KW-0548">Nucleotidyltransferase</keyword>
<dbReference type="InterPro" id="IPR007641">
    <property type="entry name" value="RNA_pol_Rpb2_7"/>
</dbReference>
<evidence type="ECO:0000256" key="1">
    <source>
        <dbReference type="ARBA" id="ARBA00004026"/>
    </source>
</evidence>
<keyword evidence="16" id="KW-0150">Chloroplast</keyword>
<evidence type="ECO:0000256" key="3">
    <source>
        <dbReference type="ARBA" id="ARBA00022478"/>
    </source>
</evidence>
<organism evidence="16">
    <name type="scientific">Ostreobium sp. HV05007bc</name>
    <dbReference type="NCBI Taxonomy" id="1940403"/>
    <lineage>
        <taxon>Eukaryota</taxon>
        <taxon>Viridiplantae</taxon>
        <taxon>Chlorophyta</taxon>
        <taxon>core chlorophytes</taxon>
        <taxon>Ulvophyceae</taxon>
        <taxon>TCBD clade</taxon>
        <taxon>Bryopsidales</taxon>
        <taxon>Ostreobineae</taxon>
        <taxon>Ostreobiaceae</taxon>
        <taxon>Ostreobium</taxon>
    </lineage>
</organism>
<dbReference type="InterPro" id="IPR042107">
    <property type="entry name" value="DNA-dir_RNA_pol_bsu_ext_1_sf"/>
</dbReference>
<keyword evidence="3 9" id="KW-0240">DNA-directed RNA polymerase</keyword>
<dbReference type="GO" id="GO:0006351">
    <property type="term" value="P:DNA-templated transcription"/>
    <property type="evidence" value="ECO:0007669"/>
    <property type="project" value="UniProtKB-UniRule"/>
</dbReference>
<dbReference type="GO" id="GO:0003677">
    <property type="term" value="F:DNA binding"/>
    <property type="evidence" value="ECO:0007669"/>
    <property type="project" value="UniProtKB-UniRule"/>
</dbReference>
<comment type="similarity">
    <text evidence="2 9 10">Belongs to the RNA polymerase beta chain family.</text>
</comment>
<dbReference type="Gene3D" id="2.30.150.10">
    <property type="entry name" value="DNA-directed RNA polymerase, beta subunit, external 1 domain"/>
    <property type="match status" value="1"/>
</dbReference>
<dbReference type="CDD" id="cd00653">
    <property type="entry name" value="RNA_pol_B_RPB2"/>
    <property type="match status" value="1"/>
</dbReference>
<dbReference type="Pfam" id="PF04560">
    <property type="entry name" value="RNA_pol_Rpb2_7"/>
    <property type="match status" value="1"/>
</dbReference>
<dbReference type="AlphaFoldDB" id="A0A1X9ZI13"/>
<keyword evidence="6 9" id="KW-0804">Transcription</keyword>
<dbReference type="Gene3D" id="2.40.50.100">
    <property type="match status" value="2"/>
</dbReference>
<dbReference type="InterPro" id="IPR007121">
    <property type="entry name" value="RNA_pol_bsu_CS"/>
</dbReference>
<protein>
    <recommendedName>
        <fullName evidence="9">DNA-directed RNA polymerase subunit beta</fullName>
        <ecNumber evidence="9">2.7.7.6</ecNumber>
    </recommendedName>
    <alternativeName>
        <fullName evidence="9">PEP</fullName>
    </alternativeName>
    <alternativeName>
        <fullName evidence="9">Plastid-encoded RNA polymerase subunit beta</fullName>
        <shortName evidence="9">RNA polymerase subunit beta</shortName>
    </alternativeName>
</protein>
<sequence length="1245" mass="144335">MSNFLKEVSFLVTDFLSIQRLSFSQLLKKGLIDEFQKKNPILIRKKRIKIIFFPKFYQLTIPKYDSSYAIVNSKTYAARLYLPIQNINYEKQCIQFRWVFIGLFPLMTKRGYFIINGVPRVIINQVVRQSGIYHQQITSKLIKSNKVQIERRFHVDLISQRGTWLRLEIDKRKKIWARMKKTPRIPALLLLHSIGLNKKIIIQTFLNLYSSSEKRPQSSYKFLADLTSLNRKNIENLIETSGKLICRKFLNPQSYDLGKGGRNQLNHRLGLSIPLNRTALTPYDLLRAVDSLIQLFNYQKNFDDIDHLQNRRVRTSGEIIQNQLNLGLIRLEKKLIEKLKKSKGLVKIHPLFTSRPINGVFKEFFGSNPLSQFLDQANPLAELTHKRRLTSVGPGGINRDTAGMAIRGIHSTHYGRICPIETPEGQNAGLVNSLTTFASLNSGGFIQTPLWPIYKGQIQRKLGAQILSPEPEKTYTVALNNTKTSNLNFLPTLPLTIQGNQLLKKLYRKNINFIIISCLQLISTATALIPFLEHNDANRALMGSNMQRQAVPLLNPERPIIGTSFEDRVLFYCSNFLQSNHSGLVLYSSHKKIQILNFENYQAEKYKLPISFYFNVNFLTSAYTKCNKKTSIRFIIIKKHLNCLKTQFAYIKLNECYFHLKKSFKKISFKKKYQYRVSKFINIFFQEALVLKDFKNTLENSKIRFLCFIKRFYKLKNFYLYTSFLMLNKIKIFSLRYKDLNYLIKTTNTKKSILLDNSTNRIFLKNNESITDSNTLKFKLIFENHKRSNQGTCLIQKPTVQAQQWVDKGDLLTNNFSSQSGELALGKNVLVAYLSWEGYNFEDALLINERLIFSDIYTSLHIEKYKIEARETQFGFEQITRQIPDTEYRNIKNLDGRGIIKIGSWVEEGDILVGRVTPIRQRNLLPHEKLLYDIVGKEISSKRDTSLRVPRGIEGRVINVKVHETKNVFQNKFKIEAKSACIYILEYKKIKIGDKIAGRHGNKGIVSRILPQGDMPYYPDGHPIDMILNPLGVPSRMNVGQLFESLLGYVGLKLHKKFKILPFDEKFGYEASRTLTFSKLYETRSKLEQNWLFSPRYPSKFRLFDGRTGDSFDYPIMAGFSYMMKLIHLVDEKIHARSTGSYSLVTQQPLRGRSKHGGQRFGEMEVWALEGFGVAYTLQELLTVKSDDVKGREQIMETILKNSALRFGTPESFKVLIRELQALCVDVQVYNRNIKHYTEFEKKLN</sequence>
<evidence type="ECO:0000259" key="15">
    <source>
        <dbReference type="Pfam" id="PF04565"/>
    </source>
</evidence>
<dbReference type="PROSITE" id="PS01166">
    <property type="entry name" value="RNA_POL_BETA"/>
    <property type="match status" value="1"/>
</dbReference>
<reference evidence="16" key="1">
    <citation type="submission" date="2017-03" db="EMBL/GenBank/DDBJ databases">
        <title>Phylogenetic position of the coral symbiont Ostreobium (Ulvophyceae) inferred from chloroplast genome data.</title>
        <authorList>
            <person name="Verbruggen H."/>
            <person name="Marcelino V.R."/>
            <person name="Guiry M.D."/>
            <person name="Cremen M.C."/>
            <person name="Jackson C.J."/>
        </authorList>
    </citation>
    <scope>NUCLEOTIDE SEQUENCE</scope>
    <source>
        <strain evidence="16">SN135</strain>
    </source>
</reference>
<dbReference type="HAMAP" id="MF_01321">
    <property type="entry name" value="RNApol_bact_RpoB"/>
    <property type="match status" value="1"/>
</dbReference>
<keyword evidence="4 9" id="KW-0808">Transferase</keyword>
<dbReference type="PANTHER" id="PTHR20856">
    <property type="entry name" value="DNA-DIRECTED RNA POLYMERASE I SUBUNIT 2"/>
    <property type="match status" value="1"/>
</dbReference>
<dbReference type="Pfam" id="PF04565">
    <property type="entry name" value="RNA_pol_Rpb2_3"/>
    <property type="match status" value="1"/>
</dbReference>
<dbReference type="SUPFAM" id="SSF64484">
    <property type="entry name" value="beta and beta-prime subunits of DNA dependent RNA-polymerase"/>
    <property type="match status" value="1"/>
</dbReference>
<dbReference type="InterPro" id="IPR037033">
    <property type="entry name" value="DNA-dir_RNAP_su2_hyb_sf"/>
</dbReference>
<dbReference type="Pfam" id="PF04561">
    <property type="entry name" value="RNA_pol_Rpb2_2"/>
    <property type="match status" value="1"/>
</dbReference>
<dbReference type="EC" id="2.7.7.6" evidence="9"/>
<feature type="domain" description="DNA-directed RNA polymerase subunit 2 hybrid-binding" evidence="12">
    <location>
        <begin position="757"/>
        <end position="1155"/>
    </location>
</feature>
<dbReference type="Pfam" id="PF00562">
    <property type="entry name" value="RNA_pol_Rpb2_6"/>
    <property type="match status" value="1"/>
</dbReference>
<comment type="catalytic activity">
    <reaction evidence="8 9 11">
        <text>RNA(n) + a ribonucleoside 5'-triphosphate = RNA(n+1) + diphosphate</text>
        <dbReference type="Rhea" id="RHEA:21248"/>
        <dbReference type="Rhea" id="RHEA-COMP:14527"/>
        <dbReference type="Rhea" id="RHEA-COMP:17342"/>
        <dbReference type="ChEBI" id="CHEBI:33019"/>
        <dbReference type="ChEBI" id="CHEBI:61557"/>
        <dbReference type="ChEBI" id="CHEBI:140395"/>
        <dbReference type="EC" id="2.7.7.6"/>
    </reaction>
</comment>
<dbReference type="InterPro" id="IPR007120">
    <property type="entry name" value="DNA-dir_RNAP_su2_dom"/>
</dbReference>
<feature type="domain" description="RNA polymerase Rpb2" evidence="14">
    <location>
        <begin position="143"/>
        <end position="314"/>
    </location>
</feature>
<name>A0A1X9ZI13_9CHLO</name>
<evidence type="ECO:0000259" key="14">
    <source>
        <dbReference type="Pfam" id="PF04561"/>
    </source>
</evidence>
<evidence type="ECO:0000256" key="6">
    <source>
        <dbReference type="ARBA" id="ARBA00023163"/>
    </source>
</evidence>
<dbReference type="Gene3D" id="3.90.1100.10">
    <property type="match status" value="1"/>
</dbReference>
<evidence type="ECO:0000256" key="4">
    <source>
        <dbReference type="ARBA" id="ARBA00022679"/>
    </source>
</evidence>
<evidence type="ECO:0000256" key="8">
    <source>
        <dbReference type="ARBA" id="ARBA00048552"/>
    </source>
</evidence>
<dbReference type="Gene3D" id="3.90.1110.10">
    <property type="entry name" value="RNA polymerase Rpb2, domain 2"/>
    <property type="match status" value="1"/>
</dbReference>
<dbReference type="EMBL" id="KY766992">
    <property type="protein sequence ID" value="ARS45027.1"/>
    <property type="molecule type" value="Genomic_DNA"/>
</dbReference>
<dbReference type="InterPro" id="IPR007642">
    <property type="entry name" value="RNA_pol_Rpb2_2"/>
</dbReference>
<comment type="subunit">
    <text evidence="7 9 11">In plastids the minimal PEP RNA polymerase catalytic core is composed of four subunits: alpha, beta, beta', and beta''. When a (nuclear-encoded) sigma factor is associated with the core the holoenzyme is formed, which can initiate transcription.</text>
</comment>
<evidence type="ECO:0000256" key="9">
    <source>
        <dbReference type="HAMAP-Rule" id="MF_01321"/>
    </source>
</evidence>
<dbReference type="InterPro" id="IPR014724">
    <property type="entry name" value="RNA_pol_RPB2_OB-fold"/>
</dbReference>
<dbReference type="GO" id="GO:0000428">
    <property type="term" value="C:DNA-directed RNA polymerase complex"/>
    <property type="evidence" value="ECO:0007669"/>
    <property type="project" value="UniProtKB-KW"/>
</dbReference>
<dbReference type="InterPro" id="IPR015712">
    <property type="entry name" value="DNA-dir_RNA_pol_su2"/>
</dbReference>
<evidence type="ECO:0000256" key="10">
    <source>
        <dbReference type="RuleBase" id="RU000434"/>
    </source>
</evidence>
<dbReference type="InterPro" id="IPR007645">
    <property type="entry name" value="RNA_pol_Rpb2_3"/>
</dbReference>
<evidence type="ECO:0000256" key="5">
    <source>
        <dbReference type="ARBA" id="ARBA00022695"/>
    </source>
</evidence>
<evidence type="ECO:0000259" key="12">
    <source>
        <dbReference type="Pfam" id="PF00562"/>
    </source>
</evidence>
<dbReference type="Gene3D" id="2.40.50.150">
    <property type="match status" value="1"/>
</dbReference>
<dbReference type="InterPro" id="IPR037034">
    <property type="entry name" value="RNA_pol_Rpb2_2_sf"/>
</dbReference>
<keyword evidence="16" id="KW-0934">Plastid</keyword>
<geneLocation type="chloroplast" evidence="16"/>
<evidence type="ECO:0000313" key="16">
    <source>
        <dbReference type="EMBL" id="ARS45027.1"/>
    </source>
</evidence>
<comment type="function">
    <text evidence="1 9 11">DNA-dependent RNA polymerase catalyzes the transcription of DNA into RNA using the four ribonucleoside triphosphates as substrates.</text>
</comment>
<dbReference type="GO" id="GO:0032549">
    <property type="term" value="F:ribonucleoside binding"/>
    <property type="evidence" value="ECO:0007669"/>
    <property type="project" value="InterPro"/>
</dbReference>
<evidence type="ECO:0000256" key="11">
    <source>
        <dbReference type="RuleBase" id="RU363031"/>
    </source>
</evidence>
<dbReference type="Gene3D" id="3.90.1800.10">
    <property type="entry name" value="RNA polymerase alpha subunit dimerisation domain"/>
    <property type="match status" value="1"/>
</dbReference>